<dbReference type="GO" id="GO:0004519">
    <property type="term" value="F:endonuclease activity"/>
    <property type="evidence" value="ECO:0007669"/>
    <property type="project" value="UniProtKB-KW"/>
</dbReference>
<dbReference type="Pfam" id="PF01420">
    <property type="entry name" value="Methylase_S"/>
    <property type="match status" value="2"/>
</dbReference>
<dbReference type="GO" id="GO:0003677">
    <property type="term" value="F:DNA binding"/>
    <property type="evidence" value="ECO:0007669"/>
    <property type="project" value="UniProtKB-KW"/>
</dbReference>
<dbReference type="Proteomes" id="UP000272888">
    <property type="component" value="Unassembled WGS sequence"/>
</dbReference>
<feature type="domain" description="Type I restriction modification DNA specificity" evidence="4">
    <location>
        <begin position="228"/>
        <end position="373"/>
    </location>
</feature>
<dbReference type="CDD" id="cd17262">
    <property type="entry name" value="RMtype1_S_Aco12261I-TRD2-CR2"/>
    <property type="match status" value="1"/>
</dbReference>
<proteinExistence type="inferred from homology"/>
<dbReference type="Gene3D" id="3.90.220.20">
    <property type="entry name" value="DNA methylase specificity domains"/>
    <property type="match status" value="2"/>
</dbReference>
<keyword evidence="6" id="KW-1185">Reference proteome</keyword>
<keyword evidence="2" id="KW-0680">Restriction system</keyword>
<sequence>MSELPPGWTEAPLEALVDILDSARVPLNASEREKRIEGKPAHTLFPYYGATGQVGEIDDFLFDEPLILLGEDGVPFFDRLRHKAYLVLGKCWVNNHAHVLRAIEAVADRRYLVGYLNVFDYNGFVTGSTRLKLTQAAMRSIPVAVAPLPEQKRIADNLDALLARVDACRERLDRVPSILKRFRQSVLAAATSGELTREWRDERGVDGDWPVIDLESVAADFSYGSAAKSAKVGKVPVLRMGNIQDGVLDWGDLVFTSDAVEIAKYRLSDGDVLFNRTNSPELVGKTAVFRGTRDAIYAGYLIRVRCSDRLLPDYLSYCLGSPAGREYCWQVKSDGVSQSNINSSKLAAFTFGLPSVEEQQEIVRRVEELLALNVTLGAKSRRAGGLVERLTPSVLTKAFRGELVPQDPNDEPASELMANLKTKQFNAAAEPPRRRPKIPGKAPTMSNNDKDAIKAAILKLKNDRFSFDELRAQVSADYESLKAAVFDVLEEPSPVVRQVFDKKAKAMQFVRVGP</sequence>
<evidence type="ECO:0000256" key="3">
    <source>
        <dbReference type="ARBA" id="ARBA00023125"/>
    </source>
</evidence>
<dbReference type="InterPro" id="IPR000055">
    <property type="entry name" value="Restrct_endonuc_typeI_TRD"/>
</dbReference>
<evidence type="ECO:0000256" key="2">
    <source>
        <dbReference type="ARBA" id="ARBA00022747"/>
    </source>
</evidence>
<accession>A0A3A8Q1Y5</accession>
<dbReference type="AlphaFoldDB" id="A0A3A8Q1Y5"/>
<feature type="domain" description="Type I restriction modification DNA specificity" evidence="4">
    <location>
        <begin position="46"/>
        <end position="167"/>
    </location>
</feature>
<dbReference type="InterPro" id="IPR051212">
    <property type="entry name" value="Type-I_RE_S_subunit"/>
</dbReference>
<dbReference type="SUPFAM" id="SSF116734">
    <property type="entry name" value="DNA methylase specificity domain"/>
    <property type="match status" value="2"/>
</dbReference>
<keyword evidence="5" id="KW-0255">Endonuclease</keyword>
<dbReference type="GO" id="GO:0009307">
    <property type="term" value="P:DNA restriction-modification system"/>
    <property type="evidence" value="ECO:0007669"/>
    <property type="project" value="UniProtKB-KW"/>
</dbReference>
<dbReference type="InterPro" id="IPR044946">
    <property type="entry name" value="Restrct_endonuc_typeI_TRD_sf"/>
</dbReference>
<evidence type="ECO:0000313" key="5">
    <source>
        <dbReference type="EMBL" id="RKH58872.1"/>
    </source>
</evidence>
<dbReference type="PANTHER" id="PTHR43140">
    <property type="entry name" value="TYPE-1 RESTRICTION ENZYME ECOKI SPECIFICITY PROTEIN"/>
    <property type="match status" value="1"/>
</dbReference>
<comment type="caution">
    <text evidence="5">The sequence shown here is derived from an EMBL/GenBank/DDBJ whole genome shotgun (WGS) entry which is preliminary data.</text>
</comment>
<evidence type="ECO:0000313" key="6">
    <source>
        <dbReference type="Proteomes" id="UP000272888"/>
    </source>
</evidence>
<keyword evidence="5" id="KW-0540">Nuclease</keyword>
<dbReference type="CDD" id="cd17524">
    <property type="entry name" value="RMtype1_S_EcoUTORF5051P-TRD2-CR2_like"/>
    <property type="match status" value="1"/>
</dbReference>
<dbReference type="PANTHER" id="PTHR43140:SF1">
    <property type="entry name" value="TYPE I RESTRICTION ENZYME ECOKI SPECIFICITY SUBUNIT"/>
    <property type="match status" value="1"/>
</dbReference>
<keyword evidence="5" id="KW-0378">Hydrolase</keyword>
<name>A0A3A8Q1Y5_9BACT</name>
<comment type="similarity">
    <text evidence="1">Belongs to the type-I restriction system S methylase family.</text>
</comment>
<keyword evidence="3" id="KW-0238">DNA-binding</keyword>
<dbReference type="RefSeq" id="WP_120644229.1">
    <property type="nucleotide sequence ID" value="NZ_RAWB01000146.1"/>
</dbReference>
<evidence type="ECO:0000256" key="1">
    <source>
        <dbReference type="ARBA" id="ARBA00010923"/>
    </source>
</evidence>
<evidence type="ECO:0000259" key="4">
    <source>
        <dbReference type="Pfam" id="PF01420"/>
    </source>
</evidence>
<reference evidence="6" key="1">
    <citation type="submission" date="2018-09" db="EMBL/GenBank/DDBJ databases">
        <authorList>
            <person name="Livingstone P.G."/>
            <person name="Whitworth D.E."/>
        </authorList>
    </citation>
    <scope>NUCLEOTIDE SEQUENCE [LARGE SCALE GENOMIC DNA]</scope>
    <source>
        <strain evidence="6">CA051B</strain>
    </source>
</reference>
<gene>
    <name evidence="5" type="ORF">D7V93_15930</name>
</gene>
<dbReference type="EMBL" id="RAWB01000146">
    <property type="protein sequence ID" value="RKH58872.1"/>
    <property type="molecule type" value="Genomic_DNA"/>
</dbReference>
<protein>
    <submittedName>
        <fullName evidence="5">Restriction endonuclease</fullName>
    </submittedName>
</protein>
<organism evidence="5 6">
    <name type="scientific">Corallococcus llansteffanensis</name>
    <dbReference type="NCBI Taxonomy" id="2316731"/>
    <lineage>
        <taxon>Bacteria</taxon>
        <taxon>Pseudomonadati</taxon>
        <taxon>Myxococcota</taxon>
        <taxon>Myxococcia</taxon>
        <taxon>Myxococcales</taxon>
        <taxon>Cystobacterineae</taxon>
        <taxon>Myxococcaceae</taxon>
        <taxon>Corallococcus</taxon>
    </lineage>
</organism>